<dbReference type="EMBL" id="CVRI01000014">
    <property type="protein sequence ID" value="CRK89876.1"/>
    <property type="molecule type" value="Genomic_DNA"/>
</dbReference>
<accession>A0A1J1HR60</accession>
<sequence length="83" mass="9642">MKKIRLTKPFQTLIPSNWILWRLKASSENRSLKLLNEAEFNFPQVMLQLGSDVGFGWLNGKKSTIRNGIWCLWESCSLRHAAH</sequence>
<proteinExistence type="predicted"/>
<gene>
    <name evidence="1" type="ORF">CLUMA_CG003411</name>
</gene>
<dbReference type="Proteomes" id="UP000183832">
    <property type="component" value="Unassembled WGS sequence"/>
</dbReference>
<organism evidence="1 2">
    <name type="scientific">Clunio marinus</name>
    <dbReference type="NCBI Taxonomy" id="568069"/>
    <lineage>
        <taxon>Eukaryota</taxon>
        <taxon>Metazoa</taxon>
        <taxon>Ecdysozoa</taxon>
        <taxon>Arthropoda</taxon>
        <taxon>Hexapoda</taxon>
        <taxon>Insecta</taxon>
        <taxon>Pterygota</taxon>
        <taxon>Neoptera</taxon>
        <taxon>Endopterygota</taxon>
        <taxon>Diptera</taxon>
        <taxon>Nematocera</taxon>
        <taxon>Chironomoidea</taxon>
        <taxon>Chironomidae</taxon>
        <taxon>Clunio</taxon>
    </lineage>
</organism>
<name>A0A1J1HR60_9DIPT</name>
<keyword evidence="2" id="KW-1185">Reference proteome</keyword>
<dbReference type="AlphaFoldDB" id="A0A1J1HR60"/>
<reference evidence="1 2" key="1">
    <citation type="submission" date="2015-04" db="EMBL/GenBank/DDBJ databases">
        <authorList>
            <person name="Syromyatnikov M.Y."/>
            <person name="Popov V.N."/>
        </authorList>
    </citation>
    <scope>NUCLEOTIDE SEQUENCE [LARGE SCALE GENOMIC DNA]</scope>
</reference>
<evidence type="ECO:0000313" key="1">
    <source>
        <dbReference type="EMBL" id="CRK89876.1"/>
    </source>
</evidence>
<protein>
    <submittedName>
        <fullName evidence="1">CLUMA_CG003411, isoform A</fullName>
    </submittedName>
</protein>
<evidence type="ECO:0000313" key="2">
    <source>
        <dbReference type="Proteomes" id="UP000183832"/>
    </source>
</evidence>